<dbReference type="GO" id="GO:1901678">
    <property type="term" value="P:iron coordination entity transport"/>
    <property type="evidence" value="ECO:0007669"/>
    <property type="project" value="UniProtKB-ARBA"/>
</dbReference>
<dbReference type="InterPro" id="IPR033870">
    <property type="entry name" value="FatB"/>
</dbReference>
<comment type="similarity">
    <text evidence="2">Belongs to the bacterial solute-binding protein 8 family.</text>
</comment>
<evidence type="ECO:0000256" key="1">
    <source>
        <dbReference type="ARBA" id="ARBA00004196"/>
    </source>
</evidence>
<evidence type="ECO:0000313" key="9">
    <source>
        <dbReference type="Proteomes" id="UP000245412"/>
    </source>
</evidence>
<evidence type="ECO:0000259" key="7">
    <source>
        <dbReference type="PROSITE" id="PS50983"/>
    </source>
</evidence>
<dbReference type="PROSITE" id="PS51257">
    <property type="entry name" value="PROKAR_LIPOPROTEIN"/>
    <property type="match status" value="1"/>
</dbReference>
<keyword evidence="3" id="KW-0813">Transport</keyword>
<dbReference type="GO" id="GO:0030288">
    <property type="term" value="C:outer membrane-bounded periplasmic space"/>
    <property type="evidence" value="ECO:0007669"/>
    <property type="project" value="TreeGrafter"/>
</dbReference>
<dbReference type="SUPFAM" id="SSF53807">
    <property type="entry name" value="Helical backbone' metal receptor"/>
    <property type="match status" value="1"/>
</dbReference>
<reference evidence="8 9" key="1">
    <citation type="submission" date="2018-05" db="EMBL/GenBank/DDBJ databases">
        <authorList>
            <person name="Goeker M."/>
            <person name="Huntemann M."/>
            <person name="Clum A."/>
            <person name="Pillay M."/>
            <person name="Palaniappan K."/>
            <person name="Varghese N."/>
            <person name="Mikhailova N."/>
            <person name="Stamatis D."/>
            <person name="Reddy T."/>
            <person name="Daum C."/>
            <person name="Shapiro N."/>
            <person name="Ivanova N."/>
            <person name="Kyrpides N."/>
            <person name="Woyke T."/>
        </authorList>
    </citation>
    <scope>NUCLEOTIDE SEQUENCE [LARGE SCALE GENOMIC DNA]</scope>
    <source>
        <strain evidence="8 9">DSM 26524</strain>
    </source>
</reference>
<organism evidence="8 9">
    <name type="scientific">Murimonas intestini</name>
    <dbReference type="NCBI Taxonomy" id="1337051"/>
    <lineage>
        <taxon>Bacteria</taxon>
        <taxon>Bacillati</taxon>
        <taxon>Bacillota</taxon>
        <taxon>Clostridia</taxon>
        <taxon>Lachnospirales</taxon>
        <taxon>Lachnospiraceae</taxon>
        <taxon>Murimonas</taxon>
    </lineage>
</organism>
<gene>
    <name evidence="8" type="ORF">C7383_1221</name>
</gene>
<dbReference type="InterPro" id="IPR002491">
    <property type="entry name" value="ABC_transptr_periplasmic_BD"/>
</dbReference>
<feature type="signal peptide" evidence="6">
    <location>
        <begin position="1"/>
        <end position="18"/>
    </location>
</feature>
<dbReference type="CDD" id="cd01140">
    <property type="entry name" value="FatB"/>
    <property type="match status" value="1"/>
</dbReference>
<accession>A0AB73SXQ2</accession>
<dbReference type="Pfam" id="PF01497">
    <property type="entry name" value="Peripla_BP_2"/>
    <property type="match status" value="1"/>
</dbReference>
<dbReference type="EMBL" id="QGGY01000022">
    <property type="protein sequence ID" value="PWJ72087.1"/>
    <property type="molecule type" value="Genomic_DNA"/>
</dbReference>
<evidence type="ECO:0000313" key="8">
    <source>
        <dbReference type="EMBL" id="PWJ72087.1"/>
    </source>
</evidence>
<comment type="subcellular location">
    <subcellularLocation>
        <location evidence="1">Cell envelope</location>
    </subcellularLocation>
</comment>
<name>A0AB73SXQ2_9FIRM</name>
<feature type="domain" description="Fe/B12 periplasmic-binding" evidence="7">
    <location>
        <begin position="133"/>
        <end position="396"/>
    </location>
</feature>
<dbReference type="Proteomes" id="UP000245412">
    <property type="component" value="Unassembled WGS sequence"/>
</dbReference>
<feature type="region of interest" description="Disordered" evidence="5">
    <location>
        <begin position="21"/>
        <end position="108"/>
    </location>
</feature>
<feature type="compositionally biased region" description="Low complexity" evidence="5">
    <location>
        <begin position="82"/>
        <end position="102"/>
    </location>
</feature>
<comment type="caution">
    <text evidence="8">The sequence shown here is derived from an EMBL/GenBank/DDBJ whole genome shotgun (WGS) entry which is preliminary data.</text>
</comment>
<dbReference type="PANTHER" id="PTHR30532">
    <property type="entry name" value="IRON III DICITRATE-BINDING PERIPLASMIC PROTEIN"/>
    <property type="match status" value="1"/>
</dbReference>
<dbReference type="PROSITE" id="PS50983">
    <property type="entry name" value="FE_B12_PBP"/>
    <property type="match status" value="1"/>
</dbReference>
<protein>
    <submittedName>
        <fullName evidence="8">Iron complex transport system substrate-binding protein</fullName>
    </submittedName>
</protein>
<keyword evidence="4 6" id="KW-0732">Signal</keyword>
<dbReference type="AlphaFoldDB" id="A0AB73SXQ2"/>
<dbReference type="Gene3D" id="3.40.50.1980">
    <property type="entry name" value="Nitrogenase molybdenum iron protein domain"/>
    <property type="match status" value="2"/>
</dbReference>
<dbReference type="InterPro" id="IPR051313">
    <property type="entry name" value="Bact_iron-sidero_bind"/>
</dbReference>
<evidence type="ECO:0000256" key="3">
    <source>
        <dbReference type="ARBA" id="ARBA00022448"/>
    </source>
</evidence>
<dbReference type="PANTHER" id="PTHR30532:SF28">
    <property type="entry name" value="PETROBACTIN-BINDING PROTEIN YCLQ"/>
    <property type="match status" value="1"/>
</dbReference>
<dbReference type="RefSeq" id="WP_257497936.1">
    <property type="nucleotide sequence ID" value="NZ_JANKBI010000029.1"/>
</dbReference>
<feature type="chain" id="PRO_5044502791" evidence="6">
    <location>
        <begin position="19"/>
        <end position="396"/>
    </location>
</feature>
<sequence>MKKILTLTLAAMMTISLAACTSQKEEKGTEAVTENKVVTEKESETAAQESEVQESEAQTEQETFGAGITEADTVESEKDTETNTGADTETNTNEATEASTEADGAKVQDTITVTSLNGDGEKTEVEVPYDPQRVAILDMAVLDMLDNWELGDRVVGMPKSSQIDYLMEYNENKEITNLGTLKEVDMEALMSSEPDIIFIGGRLSAQYEALSEIAPVIYTATDYDAGLIQSIKNNSDMIASIFGMQEKAAEELAGFDQRVDALAKAAEGKTAVIGMVTSSNFNTLGNGSRCSLIGNEIGFENLADNVDSTHGNESSFELLVSLNPDYIFVLDRDSAISTEGAQLAQEVMENELVQKTDAYKEGNIVYLTPTVWYLAEGGITAMDVMLSDLEAGILGK</sequence>
<evidence type="ECO:0000256" key="2">
    <source>
        <dbReference type="ARBA" id="ARBA00008814"/>
    </source>
</evidence>
<proteinExistence type="inferred from homology"/>
<evidence type="ECO:0000256" key="5">
    <source>
        <dbReference type="SAM" id="MobiDB-lite"/>
    </source>
</evidence>
<evidence type="ECO:0000256" key="4">
    <source>
        <dbReference type="ARBA" id="ARBA00022729"/>
    </source>
</evidence>
<evidence type="ECO:0000256" key="6">
    <source>
        <dbReference type="SAM" id="SignalP"/>
    </source>
</evidence>
<keyword evidence="9" id="KW-1185">Reference proteome</keyword>